<accession>A0A6J4HN68</accession>
<evidence type="ECO:0000256" key="1">
    <source>
        <dbReference type="ARBA" id="ARBA00022553"/>
    </source>
</evidence>
<dbReference type="InterPro" id="IPR001789">
    <property type="entry name" value="Sig_transdc_resp-reg_receiver"/>
</dbReference>
<dbReference type="SUPFAM" id="SSF52172">
    <property type="entry name" value="CheY-like"/>
    <property type="match status" value="1"/>
</dbReference>
<dbReference type="PANTHER" id="PTHR44591:SF3">
    <property type="entry name" value="RESPONSE REGULATORY DOMAIN-CONTAINING PROTEIN"/>
    <property type="match status" value="1"/>
</dbReference>
<evidence type="ECO:0000256" key="2">
    <source>
        <dbReference type="PROSITE-ProRule" id="PRU00169"/>
    </source>
</evidence>
<dbReference type="Gene3D" id="3.40.50.2300">
    <property type="match status" value="1"/>
</dbReference>
<organism evidence="4">
    <name type="scientific">uncultured Acidimicrobiales bacterium</name>
    <dbReference type="NCBI Taxonomy" id="310071"/>
    <lineage>
        <taxon>Bacteria</taxon>
        <taxon>Bacillati</taxon>
        <taxon>Actinomycetota</taxon>
        <taxon>Acidimicrobiia</taxon>
        <taxon>Acidimicrobiales</taxon>
        <taxon>environmental samples</taxon>
    </lineage>
</organism>
<name>A0A6J4HN68_9ACTN</name>
<dbReference type="SMART" id="SM00448">
    <property type="entry name" value="REC"/>
    <property type="match status" value="1"/>
</dbReference>
<dbReference type="EMBL" id="CADCSZ010000063">
    <property type="protein sequence ID" value="CAA9228064.1"/>
    <property type="molecule type" value="Genomic_DNA"/>
</dbReference>
<reference evidence="4" key="1">
    <citation type="submission" date="2020-02" db="EMBL/GenBank/DDBJ databases">
        <authorList>
            <person name="Meier V. D."/>
        </authorList>
    </citation>
    <scope>NUCLEOTIDE SEQUENCE</scope>
    <source>
        <strain evidence="4">AVDCRST_MAG76</strain>
    </source>
</reference>
<dbReference type="CDD" id="cd17574">
    <property type="entry name" value="REC_OmpR"/>
    <property type="match status" value="1"/>
</dbReference>
<dbReference type="PANTHER" id="PTHR44591">
    <property type="entry name" value="STRESS RESPONSE REGULATOR PROTEIN 1"/>
    <property type="match status" value="1"/>
</dbReference>
<sequence>MKGSAEREASAVQPRRRLVLVVDDDEMIRRLLRTVLEADAIEVVEAPDGDAALAALEDLKPTVIVLDVMMPGLDGVEVCRRIDHRSAKVVMLTARDDPELERAAIEAGADAFLTKPFSAVELLDLVERLLDPTR</sequence>
<dbReference type="AlphaFoldDB" id="A0A6J4HN68"/>
<dbReference type="GO" id="GO:0000160">
    <property type="term" value="P:phosphorelay signal transduction system"/>
    <property type="evidence" value="ECO:0007669"/>
    <property type="project" value="InterPro"/>
</dbReference>
<keyword evidence="1 2" id="KW-0597">Phosphoprotein</keyword>
<evidence type="ECO:0000259" key="3">
    <source>
        <dbReference type="PROSITE" id="PS50110"/>
    </source>
</evidence>
<feature type="domain" description="Response regulatory" evidence="3">
    <location>
        <begin position="18"/>
        <end position="130"/>
    </location>
</feature>
<protein>
    <recommendedName>
        <fullName evidence="3">Response regulatory domain-containing protein</fullName>
    </recommendedName>
</protein>
<dbReference type="InterPro" id="IPR050595">
    <property type="entry name" value="Bact_response_regulator"/>
</dbReference>
<evidence type="ECO:0000313" key="4">
    <source>
        <dbReference type="EMBL" id="CAA9228064.1"/>
    </source>
</evidence>
<gene>
    <name evidence="4" type="ORF">AVDCRST_MAG76-1081</name>
</gene>
<dbReference type="PROSITE" id="PS50110">
    <property type="entry name" value="RESPONSE_REGULATORY"/>
    <property type="match status" value="1"/>
</dbReference>
<dbReference type="Pfam" id="PF00072">
    <property type="entry name" value="Response_reg"/>
    <property type="match status" value="1"/>
</dbReference>
<proteinExistence type="predicted"/>
<feature type="modified residue" description="4-aspartylphosphate" evidence="2">
    <location>
        <position position="67"/>
    </location>
</feature>
<dbReference type="InterPro" id="IPR011006">
    <property type="entry name" value="CheY-like_superfamily"/>
</dbReference>